<protein>
    <recommendedName>
        <fullName evidence="4">Odorant receptor</fullName>
    </recommendedName>
</protein>
<feature type="transmembrane region" description="Helical" evidence="1">
    <location>
        <begin position="281"/>
        <end position="301"/>
    </location>
</feature>
<keyword evidence="1" id="KW-0472">Membrane</keyword>
<keyword evidence="1" id="KW-0812">Transmembrane</keyword>
<name>A0ABP1PLQ9_9HEXA</name>
<dbReference type="Proteomes" id="UP001642540">
    <property type="component" value="Unassembled WGS sequence"/>
</dbReference>
<evidence type="ECO:0000313" key="3">
    <source>
        <dbReference type="Proteomes" id="UP001642540"/>
    </source>
</evidence>
<accession>A0ABP1PLQ9</accession>
<comment type="caution">
    <text evidence="2">The sequence shown here is derived from an EMBL/GenBank/DDBJ whole genome shotgun (WGS) entry which is preliminary data.</text>
</comment>
<feature type="transmembrane region" description="Helical" evidence="1">
    <location>
        <begin position="115"/>
        <end position="146"/>
    </location>
</feature>
<keyword evidence="1" id="KW-1133">Transmembrane helix</keyword>
<sequence>MNKYKSTEMINPEEICFCVILSAMLIQAVATVYTMELEPKRLVYFLRQVLNLGHITFKGFRSSERLPDFQEVIAYTIAIVIGNFPLMTGMYALLGNFDPASTLLKDIVPEIPRRLVAMVIYAIATLLGAIPCAMFLLMALTIVNILEVEAANNLKLSKGLPQKRQRKLDGFVQDVFLAMEKFFRRKNKSQIQPSIYELSHLEVIVTESILRVPEKQSQGNEMETQGNFKIVYKNHITNNLLMDTCNRNLEMYVPTMAGVGMTFCVIFNYGLLTLHNNEKWMFSLFVALFILIVINGLILFLCQHASLPLAHTTNTIRYWKGCLTRKLDKRQLRCMRPFGFKLGRFFYVKRDTALEMNDIILNVTISLLLGG</sequence>
<evidence type="ECO:0008006" key="4">
    <source>
        <dbReference type="Google" id="ProtNLM"/>
    </source>
</evidence>
<evidence type="ECO:0000313" key="2">
    <source>
        <dbReference type="EMBL" id="CAL8068625.1"/>
    </source>
</evidence>
<dbReference type="EMBL" id="CAXLJM020000002">
    <property type="protein sequence ID" value="CAL8068625.1"/>
    <property type="molecule type" value="Genomic_DNA"/>
</dbReference>
<evidence type="ECO:0000256" key="1">
    <source>
        <dbReference type="SAM" id="Phobius"/>
    </source>
</evidence>
<organism evidence="2 3">
    <name type="scientific">Orchesella dallaii</name>
    <dbReference type="NCBI Taxonomy" id="48710"/>
    <lineage>
        <taxon>Eukaryota</taxon>
        <taxon>Metazoa</taxon>
        <taxon>Ecdysozoa</taxon>
        <taxon>Arthropoda</taxon>
        <taxon>Hexapoda</taxon>
        <taxon>Collembola</taxon>
        <taxon>Entomobryomorpha</taxon>
        <taxon>Entomobryoidea</taxon>
        <taxon>Orchesellidae</taxon>
        <taxon>Orchesellinae</taxon>
        <taxon>Orchesella</taxon>
    </lineage>
</organism>
<feature type="transmembrane region" description="Helical" evidence="1">
    <location>
        <begin position="251"/>
        <end position="274"/>
    </location>
</feature>
<gene>
    <name evidence="2" type="ORF">ODALV1_LOCUS388</name>
</gene>
<keyword evidence="3" id="KW-1185">Reference proteome</keyword>
<feature type="transmembrane region" description="Helical" evidence="1">
    <location>
        <begin position="72"/>
        <end position="94"/>
    </location>
</feature>
<proteinExistence type="predicted"/>
<reference evidence="2 3" key="1">
    <citation type="submission" date="2024-08" db="EMBL/GenBank/DDBJ databases">
        <authorList>
            <person name="Cucini C."/>
            <person name="Frati F."/>
        </authorList>
    </citation>
    <scope>NUCLEOTIDE SEQUENCE [LARGE SCALE GENOMIC DNA]</scope>
</reference>